<name>A0A8J4Y099_CHIOP</name>
<dbReference type="AlphaFoldDB" id="A0A8J4Y099"/>
<accession>A0A8J4Y099</accession>
<feature type="region of interest" description="Disordered" evidence="1">
    <location>
        <begin position="73"/>
        <end position="105"/>
    </location>
</feature>
<gene>
    <name evidence="2" type="ORF">GWK47_014289</name>
</gene>
<comment type="caution">
    <text evidence="2">The sequence shown here is derived from an EMBL/GenBank/DDBJ whole genome shotgun (WGS) entry which is preliminary data.</text>
</comment>
<dbReference type="Proteomes" id="UP000770661">
    <property type="component" value="Unassembled WGS sequence"/>
</dbReference>
<organism evidence="2 3">
    <name type="scientific">Chionoecetes opilio</name>
    <name type="common">Atlantic snow crab</name>
    <name type="synonym">Cancer opilio</name>
    <dbReference type="NCBI Taxonomy" id="41210"/>
    <lineage>
        <taxon>Eukaryota</taxon>
        <taxon>Metazoa</taxon>
        <taxon>Ecdysozoa</taxon>
        <taxon>Arthropoda</taxon>
        <taxon>Crustacea</taxon>
        <taxon>Multicrustacea</taxon>
        <taxon>Malacostraca</taxon>
        <taxon>Eumalacostraca</taxon>
        <taxon>Eucarida</taxon>
        <taxon>Decapoda</taxon>
        <taxon>Pleocyemata</taxon>
        <taxon>Brachyura</taxon>
        <taxon>Eubrachyura</taxon>
        <taxon>Majoidea</taxon>
        <taxon>Majidae</taxon>
        <taxon>Chionoecetes</taxon>
    </lineage>
</organism>
<evidence type="ECO:0000256" key="1">
    <source>
        <dbReference type="SAM" id="MobiDB-lite"/>
    </source>
</evidence>
<dbReference type="EMBL" id="JACEEZ010020602">
    <property type="protein sequence ID" value="KAG0714371.1"/>
    <property type="molecule type" value="Genomic_DNA"/>
</dbReference>
<dbReference type="OrthoDB" id="10013407at2759"/>
<evidence type="ECO:0000313" key="2">
    <source>
        <dbReference type="EMBL" id="KAG0714371.1"/>
    </source>
</evidence>
<sequence length="105" mass="11846">MALQGSGYGHWQDLVDTFGRDRMGQENVDSCEKEAYAATPARRAEAAIDWMVRESLGAESWINVHTETNNENAWRTLPAPPKAQMKGWAARWPPRPKASSQKCWS</sequence>
<proteinExistence type="predicted"/>
<reference evidence="2" key="1">
    <citation type="submission" date="2020-07" db="EMBL/GenBank/DDBJ databases">
        <title>The High-quality genome of the commercially important snow crab, Chionoecetes opilio.</title>
        <authorList>
            <person name="Jeong J.-H."/>
            <person name="Ryu S."/>
        </authorList>
    </citation>
    <scope>NUCLEOTIDE SEQUENCE</scope>
    <source>
        <strain evidence="2">MADBK_172401_WGS</strain>
        <tissue evidence="2">Digestive gland</tissue>
    </source>
</reference>
<evidence type="ECO:0000313" key="3">
    <source>
        <dbReference type="Proteomes" id="UP000770661"/>
    </source>
</evidence>
<protein>
    <submittedName>
        <fullName evidence="2">Uncharacterized protein</fullName>
    </submittedName>
</protein>
<keyword evidence="3" id="KW-1185">Reference proteome</keyword>